<evidence type="ECO:0000256" key="2">
    <source>
        <dbReference type="ARBA" id="ARBA00022691"/>
    </source>
</evidence>
<dbReference type="InterPro" id="IPR023980">
    <property type="entry name" value="CHP04013_B12-bd/rSAM"/>
</dbReference>
<accession>A0ABT4IKA8</accession>
<dbReference type="InterPro" id="IPR007197">
    <property type="entry name" value="rSAM"/>
</dbReference>
<dbReference type="SUPFAM" id="SSF102114">
    <property type="entry name" value="Radical SAM enzymes"/>
    <property type="match status" value="1"/>
</dbReference>
<name>A0ABT4IKA8_9EURY</name>
<sequence length="365" mass="39801">MKAVWRYIHAARNSYAALYAACETYGFILEPVDTPEGDVVCYSLNSVEFPRYKDEIAVAEQITIAGGPHASAAWEEVAEVADYVVIGEGERTLPRLLSALAAGMSGADIPGVATKAGGRNRIDHSVRLDGFPCFTRMKGYMEISRGCPFHCGYCQTPRLHGTKMHHRSREAIVEAASHYRDARFVTPNAFAYGSADGRTPDVEKLERLLSSMPNNNLYFGTFPCEVRPEFVTQETADLVVQYCANTKLHFGAQSGSNAVLTKMGRGHTLDDVYAALDACRSAGLEPVVDVIFGFPFETDEDEEATLALVKDVVRSGKVHVHYLMPLPGTPLAAAVPREVIPAVDRALGKLALSGRVTGAWHTKFD</sequence>
<keyword evidence="4" id="KW-0408">Iron</keyword>
<comment type="cofactor">
    <cofactor evidence="1">
        <name>[4Fe-4S] cluster</name>
        <dbReference type="ChEBI" id="CHEBI:49883"/>
    </cofactor>
</comment>
<evidence type="ECO:0000256" key="3">
    <source>
        <dbReference type="ARBA" id="ARBA00022723"/>
    </source>
</evidence>
<keyword evidence="8" id="KW-1185">Reference proteome</keyword>
<evidence type="ECO:0000256" key="4">
    <source>
        <dbReference type="ARBA" id="ARBA00023004"/>
    </source>
</evidence>
<dbReference type="InterPro" id="IPR058240">
    <property type="entry name" value="rSAM_sf"/>
</dbReference>
<evidence type="ECO:0000313" key="8">
    <source>
        <dbReference type="Proteomes" id="UP001141336"/>
    </source>
</evidence>
<protein>
    <submittedName>
        <fullName evidence="7">TIGR04013 family B12-binding domain/radical SAM domain-containing protein</fullName>
    </submittedName>
</protein>
<organism evidence="7 8">
    <name type="scientific">Methanocorpusculum vombati</name>
    <dbReference type="NCBI Taxonomy" id="3002864"/>
    <lineage>
        <taxon>Archaea</taxon>
        <taxon>Methanobacteriati</taxon>
        <taxon>Methanobacteriota</taxon>
        <taxon>Stenosarchaea group</taxon>
        <taxon>Methanomicrobia</taxon>
        <taxon>Methanomicrobiales</taxon>
        <taxon>Methanocorpusculaceae</taxon>
        <taxon>Methanocorpusculum</taxon>
    </lineage>
</organism>
<dbReference type="Gene3D" id="3.40.50.280">
    <property type="entry name" value="Cobalamin-binding domain"/>
    <property type="match status" value="1"/>
</dbReference>
<feature type="domain" description="Radical SAM core" evidence="6">
    <location>
        <begin position="133"/>
        <end position="359"/>
    </location>
</feature>
<dbReference type="PROSITE" id="PS51918">
    <property type="entry name" value="RADICAL_SAM"/>
    <property type="match status" value="1"/>
</dbReference>
<dbReference type="NCBIfam" id="TIGR04013">
    <property type="entry name" value="B12_SAM_MJ_1487"/>
    <property type="match status" value="1"/>
</dbReference>
<dbReference type="RefSeq" id="WP_268922392.1">
    <property type="nucleotide sequence ID" value="NZ_JAPTGC010000003.1"/>
</dbReference>
<keyword evidence="2" id="KW-0949">S-adenosyl-L-methionine</keyword>
<dbReference type="InterPro" id="IPR023404">
    <property type="entry name" value="rSAM_horseshoe"/>
</dbReference>
<gene>
    <name evidence="7" type="ORF">O0S09_02735</name>
</gene>
<evidence type="ECO:0000259" key="6">
    <source>
        <dbReference type="PROSITE" id="PS51918"/>
    </source>
</evidence>
<dbReference type="CDD" id="cd01335">
    <property type="entry name" value="Radical_SAM"/>
    <property type="match status" value="1"/>
</dbReference>
<evidence type="ECO:0000313" key="7">
    <source>
        <dbReference type="EMBL" id="MCZ0862172.1"/>
    </source>
</evidence>
<dbReference type="Gene3D" id="3.80.30.20">
    <property type="entry name" value="tm_1862 like domain"/>
    <property type="match status" value="1"/>
</dbReference>
<reference evidence="7" key="1">
    <citation type="submission" date="2022-12" db="EMBL/GenBank/DDBJ databases">
        <title>Isolation and characterisation of novel Methanocorpusculum spp. from native Australian herbivores indicates the genus is ancestrally host-associated.</title>
        <authorList>
            <person name="Volmer J.G."/>
            <person name="Soo R.M."/>
            <person name="Evans P.N."/>
            <person name="Hoedt E.C."/>
            <person name="Astorga Alsina A.L."/>
            <person name="Woodcroft B.J."/>
            <person name="Tyson G.W."/>
            <person name="Hugenholtz P."/>
            <person name="Morrison M."/>
        </authorList>
    </citation>
    <scope>NUCLEOTIDE SEQUENCE</scope>
    <source>
        <strain evidence="7">CW153</strain>
    </source>
</reference>
<dbReference type="SFLD" id="SFLDG01082">
    <property type="entry name" value="B12-binding_domain_containing"/>
    <property type="match status" value="1"/>
</dbReference>
<proteinExistence type="predicted"/>
<dbReference type="InterPro" id="IPR051198">
    <property type="entry name" value="BchE-like"/>
</dbReference>
<dbReference type="InterPro" id="IPR006638">
    <property type="entry name" value="Elp3/MiaA/NifB-like_rSAM"/>
</dbReference>
<dbReference type="Proteomes" id="UP001141336">
    <property type="component" value="Unassembled WGS sequence"/>
</dbReference>
<dbReference type="SFLD" id="SFLDS00029">
    <property type="entry name" value="Radical_SAM"/>
    <property type="match status" value="1"/>
</dbReference>
<evidence type="ECO:0000256" key="5">
    <source>
        <dbReference type="ARBA" id="ARBA00023014"/>
    </source>
</evidence>
<dbReference type="PANTHER" id="PTHR43409:SF17">
    <property type="entry name" value="METHYLTHIOTRANSFERASE MJ0865-RELATED"/>
    <property type="match status" value="1"/>
</dbReference>
<dbReference type="Pfam" id="PF04055">
    <property type="entry name" value="Radical_SAM"/>
    <property type="match status" value="1"/>
</dbReference>
<dbReference type="CDD" id="cd02068">
    <property type="entry name" value="radical_SAM_B12_BD"/>
    <property type="match status" value="1"/>
</dbReference>
<dbReference type="SMART" id="SM00729">
    <property type="entry name" value="Elp3"/>
    <property type="match status" value="1"/>
</dbReference>
<comment type="caution">
    <text evidence="7">The sequence shown here is derived from an EMBL/GenBank/DDBJ whole genome shotgun (WGS) entry which is preliminary data.</text>
</comment>
<dbReference type="PANTHER" id="PTHR43409">
    <property type="entry name" value="ANAEROBIC MAGNESIUM-PROTOPORPHYRIN IX MONOMETHYL ESTER CYCLASE-RELATED"/>
    <property type="match status" value="1"/>
</dbReference>
<keyword evidence="5" id="KW-0411">Iron-sulfur</keyword>
<keyword evidence="3" id="KW-0479">Metal-binding</keyword>
<dbReference type="EMBL" id="JAPTGC010000003">
    <property type="protein sequence ID" value="MCZ0862172.1"/>
    <property type="molecule type" value="Genomic_DNA"/>
</dbReference>
<evidence type="ECO:0000256" key="1">
    <source>
        <dbReference type="ARBA" id="ARBA00001966"/>
    </source>
</evidence>